<feature type="transmembrane region" description="Helical" evidence="1">
    <location>
        <begin position="313"/>
        <end position="330"/>
    </location>
</feature>
<feature type="transmembrane region" description="Helical" evidence="1">
    <location>
        <begin position="194"/>
        <end position="211"/>
    </location>
</feature>
<feature type="transmembrane region" description="Helical" evidence="1">
    <location>
        <begin position="365"/>
        <end position="382"/>
    </location>
</feature>
<keyword evidence="1" id="KW-0472">Membrane</keyword>
<feature type="transmembrane region" description="Helical" evidence="1">
    <location>
        <begin position="412"/>
        <end position="429"/>
    </location>
</feature>
<feature type="transmembrane region" description="Helical" evidence="1">
    <location>
        <begin position="478"/>
        <end position="498"/>
    </location>
</feature>
<dbReference type="Proteomes" id="UP001139307">
    <property type="component" value="Unassembled WGS sequence"/>
</dbReference>
<dbReference type="RefSeq" id="WP_005911929.1">
    <property type="nucleotide sequence ID" value="NZ_JAMXTT010000012.1"/>
</dbReference>
<sequence>MFEKIKKFFLIFSIVFLIAGITSFTAYNWATMSNVEKLAVPSVLIIAGLVAYLFLEKEIYKNLAIFFSSFMIGTLFAVYGQVYQTGADVWVLFRNWAIFLIIPMVATGYYSVMTLFSIVVAISTSFYLDLYLSGAIVPFLSSLTFGIILMVYPFLQKRFNFKFNNIFYNTMIGIFYICFMTSGFAAIIVDDYSFIALILYIAFVGGIYLVGCGQLKKITVKIFSITALGFFGVAFIMKMIKNIFFTNVTVYILLSLLVIIGTITAIVKSVDKIENENIKKFKNIVVGFLKIFAFFLLIALVFSLLSSMDLEEGALIVVSVILIGFSYFAARILNFEKDKLEVVAFIAGLICLGIYLGSYFNMEPLTVLLIITIIYDVFWFTMPTRALDLLLLPLHYCLLGDFLIEKLEYADYYYIIIFVALIIEGYFVYKKDLFSNEKIKRILCGNEVTLLAMSTIWFYYMGIGMSLMNALLNLPSNARYYNVVLVVLTSIIGLFIIYREIKNPTLKIVLSVMLIALNYFAYSETLSLAITLLLMLIYAFRNSKWGLAISTLATVYVIFIYYFGFYKTLLDKSIALSISGGLLLVAYLVLKYGFKGVEDNE</sequence>
<feature type="transmembrane region" description="Helical" evidence="1">
    <location>
        <begin position="450"/>
        <end position="472"/>
    </location>
</feature>
<feature type="transmembrane region" description="Helical" evidence="1">
    <location>
        <begin position="288"/>
        <end position="307"/>
    </location>
</feature>
<feature type="transmembrane region" description="Helical" evidence="1">
    <location>
        <begin position="62"/>
        <end position="83"/>
    </location>
</feature>
<feature type="transmembrane region" description="Helical" evidence="1">
    <location>
        <begin position="545"/>
        <end position="563"/>
    </location>
</feature>
<evidence type="ECO:0000256" key="1">
    <source>
        <dbReference type="SAM" id="Phobius"/>
    </source>
</evidence>
<accession>A0AAJ1FQ60</accession>
<keyword evidence="1" id="KW-0812">Transmembrane</keyword>
<feature type="transmembrane region" description="Helical" evidence="1">
    <location>
        <begin position="218"/>
        <end position="237"/>
    </location>
</feature>
<name>A0AAJ1FQ60_FUSVC</name>
<reference evidence="4" key="1">
    <citation type="submission" date="2022-06" db="EMBL/GenBank/DDBJ databases">
        <title>Draft Genome Sequence of Fusobacterium vincentii Strain CNGBCC1850030, Isolated from Healthy Human Feces.</title>
        <authorList>
            <person name="Jing X."/>
            <person name="Liu C."/>
            <person name="Ye Y."/>
            <person name="Xu J."/>
            <person name="Huang H."/>
            <person name="Wang B."/>
            <person name="Wei J."/>
            <person name="Zhao J."/>
        </authorList>
    </citation>
    <scope>NUCLEOTIDE SEQUENCE</scope>
    <source>
        <strain evidence="4">CNGBCC1850030</strain>
    </source>
</reference>
<proteinExistence type="predicted"/>
<comment type="caution">
    <text evidence="4">The sequence shown here is derived from an EMBL/GenBank/DDBJ whole genome shotgun (WGS) entry which is preliminary data.</text>
</comment>
<feature type="transmembrane region" description="Helical" evidence="1">
    <location>
        <begin position="575"/>
        <end position="594"/>
    </location>
</feature>
<dbReference type="Pfam" id="PF14351">
    <property type="entry name" value="DUF4401"/>
    <property type="match status" value="1"/>
</dbReference>
<feature type="transmembrane region" description="Helical" evidence="1">
    <location>
        <begin position="519"/>
        <end position="539"/>
    </location>
</feature>
<dbReference type="AlphaFoldDB" id="A0AAJ1FQ60"/>
<dbReference type="Pfam" id="PF09925">
    <property type="entry name" value="DUF2157"/>
    <property type="match status" value="1"/>
</dbReference>
<evidence type="ECO:0000313" key="4">
    <source>
        <dbReference type="EMBL" id="MCW0264276.1"/>
    </source>
</evidence>
<feature type="transmembrane region" description="Helical" evidence="1">
    <location>
        <begin position="136"/>
        <end position="155"/>
    </location>
</feature>
<feature type="transmembrane region" description="Helical" evidence="1">
    <location>
        <begin position="7"/>
        <end position="26"/>
    </location>
</feature>
<evidence type="ECO:0000259" key="2">
    <source>
        <dbReference type="Pfam" id="PF09925"/>
    </source>
</evidence>
<feature type="transmembrane region" description="Helical" evidence="1">
    <location>
        <begin position="342"/>
        <end position="359"/>
    </location>
</feature>
<evidence type="ECO:0000313" key="5">
    <source>
        <dbReference type="Proteomes" id="UP001139307"/>
    </source>
</evidence>
<dbReference type="InterPro" id="IPR018677">
    <property type="entry name" value="DUF2157"/>
</dbReference>
<gene>
    <name evidence="4" type="ORF">NLX61_07860</name>
</gene>
<organism evidence="4 5">
    <name type="scientific">Fusobacterium vincentii</name>
    <name type="common">Fusobacterium nucleatum subsp. vincentii</name>
    <dbReference type="NCBI Taxonomy" id="155615"/>
    <lineage>
        <taxon>Bacteria</taxon>
        <taxon>Fusobacteriati</taxon>
        <taxon>Fusobacteriota</taxon>
        <taxon>Fusobacteriia</taxon>
        <taxon>Fusobacteriales</taxon>
        <taxon>Fusobacteriaceae</taxon>
        <taxon>Fusobacterium</taxon>
    </lineage>
</organism>
<dbReference type="EMBL" id="JAMXTT010000012">
    <property type="protein sequence ID" value="MCW0264276.1"/>
    <property type="molecule type" value="Genomic_DNA"/>
</dbReference>
<dbReference type="InterPro" id="IPR025513">
    <property type="entry name" value="DUF4401"/>
</dbReference>
<protein>
    <submittedName>
        <fullName evidence="4">DUF4401 domain-containing protein</fullName>
    </submittedName>
</protein>
<feature type="transmembrane region" description="Helical" evidence="1">
    <location>
        <begin position="167"/>
        <end position="188"/>
    </location>
</feature>
<feature type="domain" description="DUF4401" evidence="3">
    <location>
        <begin position="283"/>
        <end position="592"/>
    </location>
</feature>
<evidence type="ECO:0000259" key="3">
    <source>
        <dbReference type="Pfam" id="PF14351"/>
    </source>
</evidence>
<keyword evidence="1" id="KW-1133">Transmembrane helix</keyword>
<feature type="transmembrane region" description="Helical" evidence="1">
    <location>
        <begin position="243"/>
        <end position="267"/>
    </location>
</feature>
<feature type="domain" description="DUF2157" evidence="2">
    <location>
        <begin position="8"/>
        <end position="105"/>
    </location>
</feature>
<feature type="transmembrane region" description="Helical" evidence="1">
    <location>
        <begin position="38"/>
        <end position="55"/>
    </location>
</feature>